<dbReference type="AlphaFoldDB" id="A0AAE1DD63"/>
<protein>
    <submittedName>
        <fullName evidence="2">Uncharacterized protein</fullName>
    </submittedName>
</protein>
<feature type="compositionally biased region" description="Polar residues" evidence="1">
    <location>
        <begin position="106"/>
        <end position="117"/>
    </location>
</feature>
<sequence>MSHQDRAKPPGRDARLFFIAQTARFIASPGRACAAEDKSPHKRKQGKYGFTGLKITPGGKLLRDIFSACAESSGISAGDEEICRLAAPSRPLPRRAHRSPTPLLKLSQSARLTSPNPTMLRPSLSLSSF</sequence>
<evidence type="ECO:0000313" key="2">
    <source>
        <dbReference type="EMBL" id="KAK3766112.1"/>
    </source>
</evidence>
<feature type="region of interest" description="Disordered" evidence="1">
    <location>
        <begin position="89"/>
        <end position="129"/>
    </location>
</feature>
<accession>A0AAE1DD63</accession>
<evidence type="ECO:0000256" key="1">
    <source>
        <dbReference type="SAM" id="MobiDB-lite"/>
    </source>
</evidence>
<name>A0AAE1DD63_9GAST</name>
<reference evidence="2" key="1">
    <citation type="journal article" date="2023" name="G3 (Bethesda)">
        <title>A reference genome for the long-term kleptoplast-retaining sea slug Elysia crispata morphotype clarki.</title>
        <authorList>
            <person name="Eastman K.E."/>
            <person name="Pendleton A.L."/>
            <person name="Shaikh M.A."/>
            <person name="Suttiyut T."/>
            <person name="Ogas R."/>
            <person name="Tomko P."/>
            <person name="Gavelis G."/>
            <person name="Widhalm J.R."/>
            <person name="Wisecaver J.H."/>
        </authorList>
    </citation>
    <scope>NUCLEOTIDE SEQUENCE</scope>
    <source>
        <strain evidence="2">ECLA1</strain>
    </source>
</reference>
<dbReference type="EMBL" id="JAWDGP010004263">
    <property type="protein sequence ID" value="KAK3766112.1"/>
    <property type="molecule type" value="Genomic_DNA"/>
</dbReference>
<dbReference type="Proteomes" id="UP001283361">
    <property type="component" value="Unassembled WGS sequence"/>
</dbReference>
<proteinExistence type="predicted"/>
<keyword evidence="3" id="KW-1185">Reference proteome</keyword>
<organism evidence="2 3">
    <name type="scientific">Elysia crispata</name>
    <name type="common">lettuce slug</name>
    <dbReference type="NCBI Taxonomy" id="231223"/>
    <lineage>
        <taxon>Eukaryota</taxon>
        <taxon>Metazoa</taxon>
        <taxon>Spiralia</taxon>
        <taxon>Lophotrochozoa</taxon>
        <taxon>Mollusca</taxon>
        <taxon>Gastropoda</taxon>
        <taxon>Heterobranchia</taxon>
        <taxon>Euthyneura</taxon>
        <taxon>Panpulmonata</taxon>
        <taxon>Sacoglossa</taxon>
        <taxon>Placobranchoidea</taxon>
        <taxon>Plakobranchidae</taxon>
        <taxon>Elysia</taxon>
    </lineage>
</organism>
<comment type="caution">
    <text evidence="2">The sequence shown here is derived from an EMBL/GenBank/DDBJ whole genome shotgun (WGS) entry which is preliminary data.</text>
</comment>
<evidence type="ECO:0000313" key="3">
    <source>
        <dbReference type="Proteomes" id="UP001283361"/>
    </source>
</evidence>
<gene>
    <name evidence="2" type="ORF">RRG08_002344</name>
</gene>